<dbReference type="EMBL" id="CP067378">
    <property type="protein sequence ID" value="QYS89929.1"/>
    <property type="molecule type" value="Genomic_DNA"/>
</dbReference>
<evidence type="ECO:0000313" key="1">
    <source>
        <dbReference type="EMBL" id="QYS89929.1"/>
    </source>
</evidence>
<proteinExistence type="predicted"/>
<protein>
    <submittedName>
        <fullName evidence="1">Uncharacterized protein</fullName>
    </submittedName>
</protein>
<reference evidence="1" key="1">
    <citation type="submission" date="2020-12" db="EMBL/GenBank/DDBJ databases">
        <title>Genome sequencing of genetic groups of Flavobacterium columnare.</title>
        <authorList>
            <person name="Waldbieser G.C."/>
            <person name="Griffin M.J."/>
            <person name="LaFrentz B.R."/>
        </authorList>
    </citation>
    <scope>NUCLEOTIDE SEQUENCE</scope>
    <source>
        <strain evidence="1">90-106</strain>
    </source>
</reference>
<dbReference type="KEGG" id="fdv:JJC05_07210"/>
<organism evidence="1">
    <name type="scientific">Flavobacterium columnare</name>
    <dbReference type="NCBI Taxonomy" id="996"/>
    <lineage>
        <taxon>Bacteria</taxon>
        <taxon>Pseudomonadati</taxon>
        <taxon>Bacteroidota</taxon>
        <taxon>Flavobacteriia</taxon>
        <taxon>Flavobacteriales</taxon>
        <taxon>Flavobacteriaceae</taxon>
        <taxon>Flavobacterium</taxon>
    </lineage>
</organism>
<name>A0A8G0KY73_9FLAO</name>
<dbReference type="AlphaFoldDB" id="A0A8G0KY73"/>
<gene>
    <name evidence="1" type="ORF">JJC05_07210</name>
</gene>
<sequence length="112" mass="12861">MKIIGDIRPYTNKNYTYTVLDNDGGLMFVILWQVYHQTKLITENGTGILKFGINTAGNTFKLIAKVRNPETNKIEDVTTEIHPLAGMPKIVDFYWRDVNGEKNSRTRNSLLR</sequence>
<accession>A0A8G0KY73</accession>
<dbReference type="Proteomes" id="UP000824721">
    <property type="component" value="Chromosome"/>
</dbReference>